<feature type="region of interest" description="Disordered" evidence="1">
    <location>
        <begin position="106"/>
        <end position="159"/>
    </location>
</feature>
<protein>
    <submittedName>
        <fullName evidence="2">Uncharacterized protein</fullName>
    </submittedName>
</protein>
<gene>
    <name evidence="2" type="ORF">Bca52824_087263</name>
</gene>
<dbReference type="Proteomes" id="UP000886595">
    <property type="component" value="Unassembled WGS sequence"/>
</dbReference>
<comment type="caution">
    <text evidence="2">The sequence shown here is derived from an EMBL/GenBank/DDBJ whole genome shotgun (WGS) entry which is preliminary data.</text>
</comment>
<keyword evidence="3" id="KW-1185">Reference proteome</keyword>
<feature type="compositionally biased region" description="Basic residues" evidence="1">
    <location>
        <begin position="149"/>
        <end position="159"/>
    </location>
</feature>
<dbReference type="EMBL" id="JAAMPC010000017">
    <property type="protein sequence ID" value="KAG2247635.1"/>
    <property type="molecule type" value="Genomic_DNA"/>
</dbReference>
<name>A0A8X7TML6_BRACI</name>
<feature type="compositionally biased region" description="Polar residues" evidence="1">
    <location>
        <begin position="126"/>
        <end position="146"/>
    </location>
</feature>
<proteinExistence type="predicted"/>
<sequence>MKGPGAVLAPLTPTELSWLRKDSLTHLRRRNVLQPGSNLKLTWKKKDLVSGCNIVDATLDHEDSLDLDVMNNTEADLELQGLAPESFVSRGRKALVWKDLRVELDSRGGRDGEMAEEDGGEEDLVETQQRASPSSGVERTMTTASRSEPRKKMRRHVEA</sequence>
<evidence type="ECO:0000256" key="1">
    <source>
        <dbReference type="SAM" id="MobiDB-lite"/>
    </source>
</evidence>
<organism evidence="2 3">
    <name type="scientific">Brassica carinata</name>
    <name type="common">Ethiopian mustard</name>
    <name type="synonym">Abyssinian cabbage</name>
    <dbReference type="NCBI Taxonomy" id="52824"/>
    <lineage>
        <taxon>Eukaryota</taxon>
        <taxon>Viridiplantae</taxon>
        <taxon>Streptophyta</taxon>
        <taxon>Embryophyta</taxon>
        <taxon>Tracheophyta</taxon>
        <taxon>Spermatophyta</taxon>
        <taxon>Magnoliopsida</taxon>
        <taxon>eudicotyledons</taxon>
        <taxon>Gunneridae</taxon>
        <taxon>Pentapetalae</taxon>
        <taxon>rosids</taxon>
        <taxon>malvids</taxon>
        <taxon>Brassicales</taxon>
        <taxon>Brassicaceae</taxon>
        <taxon>Brassiceae</taxon>
        <taxon>Brassica</taxon>
    </lineage>
</organism>
<accession>A0A8X7TML6</accession>
<evidence type="ECO:0000313" key="3">
    <source>
        <dbReference type="Proteomes" id="UP000886595"/>
    </source>
</evidence>
<dbReference type="AlphaFoldDB" id="A0A8X7TML6"/>
<evidence type="ECO:0000313" key="2">
    <source>
        <dbReference type="EMBL" id="KAG2247635.1"/>
    </source>
</evidence>
<feature type="compositionally biased region" description="Acidic residues" evidence="1">
    <location>
        <begin position="114"/>
        <end position="125"/>
    </location>
</feature>
<reference evidence="2 3" key="1">
    <citation type="submission" date="2020-02" db="EMBL/GenBank/DDBJ databases">
        <authorList>
            <person name="Ma Q."/>
            <person name="Huang Y."/>
            <person name="Song X."/>
            <person name="Pei D."/>
        </authorList>
    </citation>
    <scope>NUCLEOTIDE SEQUENCE [LARGE SCALE GENOMIC DNA]</scope>
    <source>
        <strain evidence="2">Sxm20200214</strain>
        <tissue evidence="2">Leaf</tissue>
    </source>
</reference>